<feature type="domain" description="Epoxide hydrolase N-terminal" evidence="3">
    <location>
        <begin position="7"/>
        <end position="102"/>
    </location>
</feature>
<evidence type="ECO:0000313" key="4">
    <source>
        <dbReference type="EMBL" id="KAL2799661.1"/>
    </source>
</evidence>
<dbReference type="PANTHER" id="PTHR21661:SF79">
    <property type="entry name" value="EPOXIDE HYDROLASE"/>
    <property type="match status" value="1"/>
</dbReference>
<dbReference type="PANTHER" id="PTHR21661">
    <property type="entry name" value="EPOXIDE HYDROLASE 1-RELATED"/>
    <property type="match status" value="1"/>
</dbReference>
<dbReference type="InterPro" id="IPR029058">
    <property type="entry name" value="AB_hydrolase_fold"/>
</dbReference>
<dbReference type="InterPro" id="IPR010497">
    <property type="entry name" value="Epoxide_hydro_N"/>
</dbReference>
<comment type="caution">
    <text evidence="4">The sequence shown here is derived from an EMBL/GenBank/DDBJ whole genome shotgun (WGS) entry which is preliminary data.</text>
</comment>
<keyword evidence="2 4" id="KW-0378">Hydrolase</keyword>
<dbReference type="Pfam" id="PF06441">
    <property type="entry name" value="EHN"/>
    <property type="match status" value="1"/>
</dbReference>
<gene>
    <name evidence="4" type="ORF">BJX66DRAFT_352384</name>
</gene>
<dbReference type="InterPro" id="IPR016292">
    <property type="entry name" value="Epoxide_hydrolase"/>
</dbReference>
<evidence type="ECO:0000256" key="1">
    <source>
        <dbReference type="ARBA" id="ARBA00010088"/>
    </source>
</evidence>
<accession>A0ABR4GKS2</accession>
<protein>
    <submittedName>
        <fullName evidence="4">Alpha/Beta hydrolase protein</fullName>
    </submittedName>
</protein>
<dbReference type="PIRSF" id="PIRSF001112">
    <property type="entry name" value="Epoxide_hydrolase"/>
    <property type="match status" value="1"/>
</dbReference>
<evidence type="ECO:0000313" key="5">
    <source>
        <dbReference type="Proteomes" id="UP001610563"/>
    </source>
</evidence>
<keyword evidence="5" id="KW-1185">Reference proteome</keyword>
<proteinExistence type="inferred from homology"/>
<dbReference type="EMBL" id="JBFTWV010000007">
    <property type="protein sequence ID" value="KAL2799661.1"/>
    <property type="molecule type" value="Genomic_DNA"/>
</dbReference>
<name>A0ABR4GKS2_9EURO</name>
<evidence type="ECO:0000259" key="3">
    <source>
        <dbReference type="Pfam" id="PF06441"/>
    </source>
</evidence>
<dbReference type="GO" id="GO:0016787">
    <property type="term" value="F:hydrolase activity"/>
    <property type="evidence" value="ECO:0007669"/>
    <property type="project" value="UniProtKB-KW"/>
</dbReference>
<dbReference type="InterPro" id="IPR000639">
    <property type="entry name" value="Epox_hydrolase-like"/>
</dbReference>
<dbReference type="PRINTS" id="PR00412">
    <property type="entry name" value="EPOXHYDRLASE"/>
</dbReference>
<comment type="similarity">
    <text evidence="1">Belongs to the peptidase S33 family.</text>
</comment>
<dbReference type="SUPFAM" id="SSF53474">
    <property type="entry name" value="alpha/beta-Hydrolases"/>
    <property type="match status" value="2"/>
</dbReference>
<evidence type="ECO:0000256" key="2">
    <source>
        <dbReference type="ARBA" id="ARBA00022801"/>
    </source>
</evidence>
<reference evidence="4 5" key="1">
    <citation type="submission" date="2024-07" db="EMBL/GenBank/DDBJ databases">
        <title>Section-level genome sequencing and comparative genomics of Aspergillus sections Usti and Cavernicolus.</title>
        <authorList>
            <consortium name="Lawrence Berkeley National Laboratory"/>
            <person name="Nybo J.L."/>
            <person name="Vesth T.C."/>
            <person name="Theobald S."/>
            <person name="Frisvad J.C."/>
            <person name="Larsen T.O."/>
            <person name="Kjaerboelling I."/>
            <person name="Rothschild-Mancinelli K."/>
            <person name="Lyhne E.K."/>
            <person name="Kogle M.E."/>
            <person name="Barry K."/>
            <person name="Clum A."/>
            <person name="Na H."/>
            <person name="Ledsgaard L."/>
            <person name="Lin J."/>
            <person name="Lipzen A."/>
            <person name="Kuo A."/>
            <person name="Riley R."/>
            <person name="Mondo S."/>
            <person name="Labutti K."/>
            <person name="Haridas S."/>
            <person name="Pangalinan J."/>
            <person name="Salamov A.A."/>
            <person name="Simmons B.A."/>
            <person name="Magnuson J.K."/>
            <person name="Chen J."/>
            <person name="Drula E."/>
            <person name="Henrissat B."/>
            <person name="Wiebenga A."/>
            <person name="Lubbers R.J."/>
            <person name="Gomes A.C."/>
            <person name="Makela M.R."/>
            <person name="Stajich J."/>
            <person name="Grigoriev I.V."/>
            <person name="Mortensen U.H."/>
            <person name="De Vries R.P."/>
            <person name="Baker S.E."/>
            <person name="Andersen M.R."/>
        </authorList>
    </citation>
    <scope>NUCLEOTIDE SEQUENCE [LARGE SCALE GENOMIC DNA]</scope>
    <source>
        <strain evidence="4 5">CBS 209.92</strain>
    </source>
</reference>
<organism evidence="4 5">
    <name type="scientific">Aspergillus keveii</name>
    <dbReference type="NCBI Taxonomy" id="714993"/>
    <lineage>
        <taxon>Eukaryota</taxon>
        <taxon>Fungi</taxon>
        <taxon>Dikarya</taxon>
        <taxon>Ascomycota</taxon>
        <taxon>Pezizomycotina</taxon>
        <taxon>Eurotiomycetes</taxon>
        <taxon>Eurotiomycetidae</taxon>
        <taxon>Eurotiales</taxon>
        <taxon>Aspergillaceae</taxon>
        <taxon>Aspergillus</taxon>
        <taxon>Aspergillus subgen. Nidulantes</taxon>
    </lineage>
</organism>
<sequence length="336" mass="38585">MTTSADIREFKIDIPNEEVERLKRKLNDTRLPGREIVPDAGTLYEWRRSFDWYRVQGQLNEYPHYLCPIEDLDIHFLHARAGDPDAIPLLLVHGWPGSFYEFSRVWGPLSQPENESAPAFHVVVVSMPWVLLVRLATETRVDSSRQCPSHFNFAPAGLPDEGVGRTDEEQNLAVRADDFLENHLGYAVCMRTRPHTIGLALSDNPMGILMWVGEKYNEAANPENQKHASWKEAILATASLYYFTDCIMPSALCYYENVRHEHFAEFTRDPANRVQVPFGYSSFHWDVDFSSKRAVEKTGNLVLYREHKNGGHFAALECPSDIVQDLREFALQEWKS</sequence>
<dbReference type="Gene3D" id="3.40.50.1820">
    <property type="entry name" value="alpha/beta hydrolase"/>
    <property type="match status" value="2"/>
</dbReference>
<dbReference type="Proteomes" id="UP001610563">
    <property type="component" value="Unassembled WGS sequence"/>
</dbReference>